<proteinExistence type="predicted"/>
<protein>
    <submittedName>
        <fullName evidence="1">Uncharacterized protein</fullName>
    </submittedName>
</protein>
<dbReference type="RefSeq" id="WP_021718634.1">
    <property type="nucleotide sequence ID" value="NZ_FR885245.1"/>
</dbReference>
<dbReference type="EMBL" id="CBDS010000099">
    <property type="protein sequence ID" value="CDB46721.1"/>
    <property type="molecule type" value="Genomic_DNA"/>
</dbReference>
<dbReference type="InterPro" id="IPR036614">
    <property type="entry name" value="RusA-like_sf"/>
</dbReference>
<organism evidence="1">
    <name type="scientific">Phascolarctobacterium faecium</name>
    <dbReference type="NCBI Taxonomy" id="33025"/>
    <lineage>
        <taxon>Bacteria</taxon>
        <taxon>Bacillati</taxon>
        <taxon>Bacillota</taxon>
        <taxon>Negativicutes</taxon>
        <taxon>Acidaminococcales</taxon>
        <taxon>Acidaminococcaceae</taxon>
        <taxon>Phascolarctobacterium</taxon>
    </lineage>
</organism>
<name>R6IMW2_9FIRM</name>
<gene>
    <name evidence="1" type="ORF">BN533_01734</name>
</gene>
<dbReference type="Pfam" id="PF05866">
    <property type="entry name" value="RusA"/>
    <property type="match status" value="1"/>
</dbReference>
<dbReference type="HOGENOM" id="CLU_1766280_0_0_9"/>
<dbReference type="SUPFAM" id="SSF103084">
    <property type="entry name" value="Holliday junction resolvase RusA"/>
    <property type="match status" value="1"/>
</dbReference>
<dbReference type="GO" id="GO:0000287">
    <property type="term" value="F:magnesium ion binding"/>
    <property type="evidence" value="ECO:0007669"/>
    <property type="project" value="InterPro"/>
</dbReference>
<dbReference type="AlphaFoldDB" id="R6IMW2"/>
<dbReference type="STRING" id="1262914.BN533_01734"/>
<dbReference type="Gene3D" id="3.30.1330.70">
    <property type="entry name" value="Holliday junction resolvase RusA"/>
    <property type="match status" value="1"/>
</dbReference>
<sequence>MNPIFFVTNIRPISYNNTKNKKIYQEKLTKDFNEFAGLYSNIPLTLPLYSKVIYIHKNQHTLLDVDNLSKPFVDAFPNVIYSDDNLINHRICSKITKETFSLLEFEMSNYPDKIAEKLDEYLSNGSEHILYFEVGEFKNEMVKFGGE</sequence>
<reference evidence="1" key="1">
    <citation type="submission" date="2012-11" db="EMBL/GenBank/DDBJ databases">
        <title>Dependencies among metagenomic species, viruses, plasmids and units of genetic variation.</title>
        <authorList>
            <person name="Nielsen H.B."/>
            <person name="Almeida M."/>
            <person name="Juncker A.S."/>
            <person name="Rasmussen S."/>
            <person name="Li J."/>
            <person name="Sunagawa S."/>
            <person name="Plichta D."/>
            <person name="Gautier L."/>
            <person name="Le Chatelier E."/>
            <person name="Peletier E."/>
            <person name="Bonde I."/>
            <person name="Nielsen T."/>
            <person name="Manichanh C."/>
            <person name="Arumugam M."/>
            <person name="Batto J."/>
            <person name="Santos M.B.Q.D."/>
            <person name="Blom N."/>
            <person name="Borruel N."/>
            <person name="Burgdorf K.S."/>
            <person name="Boumezbeur F."/>
            <person name="Casellas F."/>
            <person name="Dore J."/>
            <person name="Guarner F."/>
            <person name="Hansen T."/>
            <person name="Hildebrand F."/>
            <person name="Kaas R.S."/>
            <person name="Kennedy S."/>
            <person name="Kristiansen K."/>
            <person name="Kultima J.R."/>
            <person name="Leonard P."/>
            <person name="Levenez F."/>
            <person name="Lund O."/>
            <person name="Moumen B."/>
            <person name="Le Paslier D."/>
            <person name="Pons N."/>
            <person name="Pedersen O."/>
            <person name="Prifti E."/>
            <person name="Qin J."/>
            <person name="Raes J."/>
            <person name="Tap J."/>
            <person name="Tims S."/>
            <person name="Ussery D.W."/>
            <person name="Yamada T."/>
            <person name="MetaHit consortium"/>
            <person name="Renault P."/>
            <person name="Sicheritz-Ponten T."/>
            <person name="Bork P."/>
            <person name="Wang J."/>
            <person name="Brunak S."/>
            <person name="Ehrlich S.D."/>
        </authorList>
    </citation>
    <scope>NUCLEOTIDE SEQUENCE [LARGE SCALE GENOMIC DNA]</scope>
</reference>
<dbReference type="InterPro" id="IPR008822">
    <property type="entry name" value="Endonuclease_RusA-like"/>
</dbReference>
<comment type="caution">
    <text evidence="1">The sequence shown here is derived from an EMBL/GenBank/DDBJ whole genome shotgun (WGS) entry which is preliminary data.</text>
</comment>
<dbReference type="GO" id="GO:0006281">
    <property type="term" value="P:DNA repair"/>
    <property type="evidence" value="ECO:0007669"/>
    <property type="project" value="InterPro"/>
</dbReference>
<accession>R6IMW2</accession>
<dbReference type="GO" id="GO:0006310">
    <property type="term" value="P:DNA recombination"/>
    <property type="evidence" value="ECO:0007669"/>
    <property type="project" value="InterPro"/>
</dbReference>
<evidence type="ECO:0000313" key="1">
    <source>
        <dbReference type="EMBL" id="CDB46721.1"/>
    </source>
</evidence>